<feature type="short sequence motif" description="GXSXG" evidence="4">
    <location>
        <begin position="54"/>
        <end position="58"/>
    </location>
</feature>
<dbReference type="SUPFAM" id="SSF52151">
    <property type="entry name" value="FabD/lysophospholipase-like"/>
    <property type="match status" value="1"/>
</dbReference>
<comment type="caution">
    <text evidence="6">The sequence shown here is derived from an EMBL/GenBank/DDBJ whole genome shotgun (WGS) entry which is preliminary data.</text>
</comment>
<feature type="short sequence motif" description="DGA/G" evidence="4">
    <location>
        <begin position="222"/>
        <end position="224"/>
    </location>
</feature>
<dbReference type="InterPro" id="IPR050301">
    <property type="entry name" value="NTE"/>
</dbReference>
<feature type="domain" description="PNPLA" evidence="5">
    <location>
        <begin position="23"/>
        <end position="235"/>
    </location>
</feature>
<dbReference type="InterPro" id="IPR002641">
    <property type="entry name" value="PNPLA_dom"/>
</dbReference>
<dbReference type="EMBL" id="JAIRBM010000026">
    <property type="protein sequence ID" value="MBZ6079031.1"/>
    <property type="molecule type" value="Genomic_DNA"/>
</dbReference>
<evidence type="ECO:0000256" key="3">
    <source>
        <dbReference type="ARBA" id="ARBA00023098"/>
    </source>
</evidence>
<dbReference type="Proteomes" id="UP000704176">
    <property type="component" value="Unassembled WGS sequence"/>
</dbReference>
<keyword evidence="7" id="KW-1185">Reference proteome</keyword>
<dbReference type="Gene3D" id="3.40.1090.10">
    <property type="entry name" value="Cytosolic phospholipase A2 catalytic domain"/>
    <property type="match status" value="2"/>
</dbReference>
<gene>
    <name evidence="6" type="ORF">K9B37_22490</name>
</gene>
<evidence type="ECO:0000256" key="1">
    <source>
        <dbReference type="ARBA" id="ARBA00022801"/>
    </source>
</evidence>
<dbReference type="PANTHER" id="PTHR14226:SF57">
    <property type="entry name" value="BLR7027 PROTEIN"/>
    <property type="match status" value="1"/>
</dbReference>
<evidence type="ECO:0000313" key="7">
    <source>
        <dbReference type="Proteomes" id="UP000704176"/>
    </source>
</evidence>
<dbReference type="PROSITE" id="PS51635">
    <property type="entry name" value="PNPLA"/>
    <property type="match status" value="1"/>
</dbReference>
<keyword evidence="1 4" id="KW-0378">Hydrolase</keyword>
<evidence type="ECO:0000259" key="5">
    <source>
        <dbReference type="PROSITE" id="PS51635"/>
    </source>
</evidence>
<dbReference type="Pfam" id="PF01734">
    <property type="entry name" value="Patatin"/>
    <property type="match status" value="1"/>
</dbReference>
<feature type="active site" description="Proton acceptor" evidence="4">
    <location>
        <position position="222"/>
    </location>
</feature>
<dbReference type="PANTHER" id="PTHR14226">
    <property type="entry name" value="NEUROPATHY TARGET ESTERASE/SWISS CHEESE D.MELANOGASTER"/>
    <property type="match status" value="1"/>
</dbReference>
<accession>A0ABS7VTY1</accession>
<feature type="active site" description="Nucleophile" evidence="4">
    <location>
        <position position="56"/>
    </location>
</feature>
<dbReference type="CDD" id="cd07209">
    <property type="entry name" value="Pat_hypo_Ecoli_Z1214_like"/>
    <property type="match status" value="1"/>
</dbReference>
<reference evidence="6 7" key="1">
    <citation type="submission" date="2021-09" db="EMBL/GenBank/DDBJ databases">
        <title>The complete genome sequence of a new microorganism.</title>
        <authorList>
            <person name="Zi Z."/>
        </authorList>
    </citation>
    <scope>NUCLEOTIDE SEQUENCE [LARGE SCALE GENOMIC DNA]</scope>
    <source>
        <strain evidence="6 7">WGZ8</strain>
    </source>
</reference>
<evidence type="ECO:0000256" key="4">
    <source>
        <dbReference type="PROSITE-ProRule" id="PRU01161"/>
    </source>
</evidence>
<feature type="short sequence motif" description="GXGXXG" evidence="4">
    <location>
        <begin position="27"/>
        <end position="32"/>
    </location>
</feature>
<organism evidence="6 7">
    <name type="scientific">Microvirga puerhi</name>
    <dbReference type="NCBI Taxonomy" id="2876078"/>
    <lineage>
        <taxon>Bacteria</taxon>
        <taxon>Pseudomonadati</taxon>
        <taxon>Pseudomonadota</taxon>
        <taxon>Alphaproteobacteria</taxon>
        <taxon>Hyphomicrobiales</taxon>
        <taxon>Methylobacteriaceae</taxon>
        <taxon>Microvirga</taxon>
    </lineage>
</organism>
<evidence type="ECO:0000256" key="2">
    <source>
        <dbReference type="ARBA" id="ARBA00022963"/>
    </source>
</evidence>
<sequence length="390" mass="43427">MNIQIHPYLAAAEQPLPFECVALVLQGGGALGAYQAGVYEALAEAGIRPDWVAGVSIGAVNSAIIAGNAPGDRVAKLRTFWQEITANPLLDCSPAFHAISPKGDLARALFNQMSATCALVSGAASFFTPRLLAPWLHPDGALEATSFYETKHLKSTLERVVDFDRINTGEVRFSVGAVNVRTGNFVYFDNTTHTIRPEHVMASGALPPGFPAVEIDGEYYWDGGLISNTPLEWVVDSSPRQDTLAFQVDLWSAHGELPRNLAEVATRHKEIQYSSRTRASTDQFKRVQRLRNALASLLSRMPDTLRTTEEAKILSPEADRKTYNIIQMIYRSRHYEGHSKDYEFSRVSMEEHWRAGYHDAVRTLRHSEVLQRPDDQEGVRTFDLVKDGRE</sequence>
<proteinExistence type="predicted"/>
<keyword evidence="2 4" id="KW-0442">Lipid degradation</keyword>
<keyword evidence="3 4" id="KW-0443">Lipid metabolism</keyword>
<dbReference type="RefSeq" id="WP_224315779.1">
    <property type="nucleotide sequence ID" value="NZ_JAIRBM010000026.1"/>
</dbReference>
<dbReference type="InterPro" id="IPR021095">
    <property type="entry name" value="DUF3734"/>
</dbReference>
<dbReference type="InterPro" id="IPR016035">
    <property type="entry name" value="Acyl_Trfase/lysoPLipase"/>
</dbReference>
<evidence type="ECO:0000313" key="6">
    <source>
        <dbReference type="EMBL" id="MBZ6079031.1"/>
    </source>
</evidence>
<protein>
    <submittedName>
        <fullName evidence="6">Patatin-like phospholipase family protein</fullName>
    </submittedName>
</protein>
<name>A0ABS7VTY1_9HYPH</name>
<dbReference type="Pfam" id="PF12536">
    <property type="entry name" value="DUF3734"/>
    <property type="match status" value="1"/>
</dbReference>